<dbReference type="EMBL" id="QGLE01000012">
    <property type="protein sequence ID" value="PWR19269.1"/>
    <property type="molecule type" value="Genomic_DNA"/>
</dbReference>
<accession>A0A317DX56</accession>
<dbReference type="Gene3D" id="2.40.400.10">
    <property type="entry name" value="Acetoacetate decarboxylase-like"/>
    <property type="match status" value="1"/>
</dbReference>
<dbReference type="AlphaFoldDB" id="A0A317DX56"/>
<evidence type="ECO:0000313" key="1">
    <source>
        <dbReference type="EMBL" id="PWR19269.1"/>
    </source>
</evidence>
<dbReference type="InterPro" id="IPR010451">
    <property type="entry name" value="Acetoacetate_decarboxylase"/>
</dbReference>
<gene>
    <name evidence="1" type="ORF">DKG74_17465</name>
</gene>
<reference evidence="1 2" key="1">
    <citation type="submission" date="2018-05" db="EMBL/GenBank/DDBJ databases">
        <title>Zavarzinia sp. HR-AS.</title>
        <authorList>
            <person name="Lee Y."/>
            <person name="Jeon C.O."/>
        </authorList>
    </citation>
    <scope>NUCLEOTIDE SEQUENCE [LARGE SCALE GENOMIC DNA]</scope>
    <source>
        <strain evidence="1 2">HR-AS</strain>
    </source>
</reference>
<keyword evidence="2" id="KW-1185">Reference proteome</keyword>
<dbReference type="Proteomes" id="UP000245461">
    <property type="component" value="Unassembled WGS sequence"/>
</dbReference>
<dbReference type="Pfam" id="PF06314">
    <property type="entry name" value="ADC"/>
    <property type="match status" value="1"/>
</dbReference>
<dbReference type="SUPFAM" id="SSF160104">
    <property type="entry name" value="Acetoacetate decarboxylase-like"/>
    <property type="match status" value="1"/>
</dbReference>
<proteinExistence type="predicted"/>
<sequence length="297" mass="32604">MTDRGASPPRNARALPATRGNEMAKVRYVKDLSKTGSTGGIGSASMRTSVRTFRAIYETEPEIAAAVLPKPLVLTEPKIFVQFAHVIMHLSDTNKIEIGAATVGVACEAEGVKGWYVLSMPMEGDFVCITGREVFGEPKKIASVDFDVAGDKIKVAVKRNGIKFIEMEGTIGESKGPAEFTENFFCYKGMPSITRRGGFDGPVFLTQLDWERKYTDMKKIADAKITLNESPFDPIADVPVKKVLEAFYCEGGSITSGKILREVPSEWLDAFWHQRFDEPGIQGIEVPLESEKKVANA</sequence>
<dbReference type="GO" id="GO:0016829">
    <property type="term" value="F:lyase activity"/>
    <property type="evidence" value="ECO:0007669"/>
    <property type="project" value="InterPro"/>
</dbReference>
<evidence type="ECO:0000313" key="2">
    <source>
        <dbReference type="Proteomes" id="UP000245461"/>
    </source>
</evidence>
<dbReference type="OrthoDB" id="1633687at2"/>
<protein>
    <submittedName>
        <fullName evidence="1">Transposase</fullName>
    </submittedName>
</protein>
<dbReference type="InterPro" id="IPR023375">
    <property type="entry name" value="ADC_dom_sf"/>
</dbReference>
<organism evidence="1 2">
    <name type="scientific">Zavarzinia aquatilis</name>
    <dbReference type="NCBI Taxonomy" id="2211142"/>
    <lineage>
        <taxon>Bacteria</taxon>
        <taxon>Pseudomonadati</taxon>
        <taxon>Pseudomonadota</taxon>
        <taxon>Alphaproteobacteria</taxon>
        <taxon>Rhodospirillales</taxon>
        <taxon>Zavarziniaceae</taxon>
        <taxon>Zavarzinia</taxon>
    </lineage>
</organism>
<name>A0A317DX56_9PROT</name>
<comment type="caution">
    <text evidence="1">The sequence shown here is derived from an EMBL/GenBank/DDBJ whole genome shotgun (WGS) entry which is preliminary data.</text>
</comment>